<dbReference type="Proteomes" id="UP001472866">
    <property type="component" value="Chromosome 02"/>
</dbReference>
<dbReference type="Pfam" id="PF00169">
    <property type="entry name" value="PH"/>
    <property type="match status" value="1"/>
</dbReference>
<reference evidence="3 4" key="1">
    <citation type="submission" date="2024-03" db="EMBL/GenBank/DDBJ databases">
        <title>Complete genome sequence of the green alga Chloropicon roscoffensis RCC1871.</title>
        <authorList>
            <person name="Lemieux C."/>
            <person name="Pombert J.-F."/>
            <person name="Otis C."/>
            <person name="Turmel M."/>
        </authorList>
    </citation>
    <scope>NUCLEOTIDE SEQUENCE [LARGE SCALE GENOMIC DNA]</scope>
    <source>
        <strain evidence="3 4">RCC1871</strain>
    </source>
</reference>
<keyword evidence="4" id="KW-1185">Reference proteome</keyword>
<protein>
    <submittedName>
        <fullName evidence="3">PH domain-containing protein</fullName>
    </submittedName>
</protein>
<feature type="domain" description="PH" evidence="2">
    <location>
        <begin position="29"/>
        <end position="127"/>
    </location>
</feature>
<dbReference type="AlphaFoldDB" id="A0AAX4P327"/>
<dbReference type="Gene3D" id="2.30.29.30">
    <property type="entry name" value="Pleckstrin-homology domain (PH domain)/Phosphotyrosine-binding domain (PTB)"/>
    <property type="match status" value="1"/>
</dbReference>
<dbReference type="SMART" id="SM00233">
    <property type="entry name" value="PH"/>
    <property type="match status" value="1"/>
</dbReference>
<dbReference type="InterPro" id="IPR011993">
    <property type="entry name" value="PH-like_dom_sf"/>
</dbReference>
<accession>A0AAX4P327</accession>
<evidence type="ECO:0000313" key="3">
    <source>
        <dbReference type="EMBL" id="WZN60196.1"/>
    </source>
</evidence>
<evidence type="ECO:0000313" key="4">
    <source>
        <dbReference type="Proteomes" id="UP001472866"/>
    </source>
</evidence>
<dbReference type="InterPro" id="IPR001849">
    <property type="entry name" value="PH_domain"/>
</dbReference>
<feature type="region of interest" description="Disordered" evidence="1">
    <location>
        <begin position="158"/>
        <end position="183"/>
    </location>
</feature>
<sequence>MMRSRGFIQEEYSALEQQLDEERGKLSPATKIEGCLKKKNRKHGILGSKWNKRWFVLENGIFTYAKNKQEIVKGEIQVFSLHELEYVNQRKERLEFELKFPERMLHLQALSKDDLRKWINAFESAKSRAPVRAHQNSPTSPLDVDCSDLPGYRARQSANLRDCKSAGATSGAKKKDVSPRSLLANPASGRRCFGNYFDDFETDMQSSGYVTNLEADRLDRNQDTKIVEFCVGRSESPLTGVLAPQAMESDRAEVDLGFEKPFGSLNLDEKSDEGWLDDDWDADDDESAGSGRQEGEKTTSPIVFIASPKSGSLCTSKSGTISSRDGLLECDMKAVKYDSQITLPEMEPLTPEASETMEFCEGKAVHGVLDDITADDNWLDEDWDSE</sequence>
<feature type="compositionally biased region" description="Acidic residues" evidence="1">
    <location>
        <begin position="274"/>
        <end position="287"/>
    </location>
</feature>
<name>A0AAX4P327_9CHLO</name>
<gene>
    <name evidence="3" type="ORF">HKI87_02g17250</name>
</gene>
<proteinExistence type="predicted"/>
<feature type="region of interest" description="Disordered" evidence="1">
    <location>
        <begin position="262"/>
        <end position="302"/>
    </location>
</feature>
<dbReference type="PROSITE" id="PS50003">
    <property type="entry name" value="PH_DOMAIN"/>
    <property type="match status" value="1"/>
</dbReference>
<evidence type="ECO:0000259" key="2">
    <source>
        <dbReference type="PROSITE" id="PS50003"/>
    </source>
</evidence>
<dbReference type="SUPFAM" id="SSF50729">
    <property type="entry name" value="PH domain-like"/>
    <property type="match status" value="1"/>
</dbReference>
<evidence type="ECO:0000256" key="1">
    <source>
        <dbReference type="SAM" id="MobiDB-lite"/>
    </source>
</evidence>
<organism evidence="3 4">
    <name type="scientific">Chloropicon roscoffensis</name>
    <dbReference type="NCBI Taxonomy" id="1461544"/>
    <lineage>
        <taxon>Eukaryota</taxon>
        <taxon>Viridiplantae</taxon>
        <taxon>Chlorophyta</taxon>
        <taxon>Chloropicophyceae</taxon>
        <taxon>Chloropicales</taxon>
        <taxon>Chloropicaceae</taxon>
        <taxon>Chloropicon</taxon>
    </lineage>
</organism>
<dbReference type="EMBL" id="CP151502">
    <property type="protein sequence ID" value="WZN60196.1"/>
    <property type="molecule type" value="Genomic_DNA"/>
</dbReference>